<name>A0ABV9YXW3_9HYPH</name>
<comment type="caution">
    <text evidence="7">The sequence shown here is derived from an EMBL/GenBank/DDBJ whole genome shotgun (WGS) entry which is preliminary data.</text>
</comment>
<dbReference type="CDD" id="cd00207">
    <property type="entry name" value="fer2"/>
    <property type="match status" value="1"/>
</dbReference>
<dbReference type="Gene3D" id="3.10.20.30">
    <property type="match status" value="1"/>
</dbReference>
<protein>
    <submittedName>
        <fullName evidence="7">Adenylate/guanylate cyclase domain-containing protein</fullName>
    </submittedName>
</protein>
<dbReference type="InterPro" id="IPR001041">
    <property type="entry name" value="2Fe-2S_ferredoxin-type"/>
</dbReference>
<dbReference type="Gene3D" id="3.30.70.1230">
    <property type="entry name" value="Nucleotide cyclase"/>
    <property type="match status" value="1"/>
</dbReference>
<dbReference type="SUPFAM" id="SSF55073">
    <property type="entry name" value="Nucleotide cyclase"/>
    <property type="match status" value="1"/>
</dbReference>
<evidence type="ECO:0000256" key="1">
    <source>
        <dbReference type="ARBA" id="ARBA00004651"/>
    </source>
</evidence>
<reference evidence="8" key="1">
    <citation type="journal article" date="2019" name="Int. J. Syst. Evol. Microbiol.">
        <title>The Global Catalogue of Microorganisms (GCM) 10K type strain sequencing project: providing services to taxonomists for standard genome sequencing and annotation.</title>
        <authorList>
            <consortium name="The Broad Institute Genomics Platform"/>
            <consortium name="The Broad Institute Genome Sequencing Center for Infectious Disease"/>
            <person name="Wu L."/>
            <person name="Ma J."/>
        </authorList>
    </citation>
    <scope>NUCLEOTIDE SEQUENCE [LARGE SCALE GENOMIC DNA]</scope>
    <source>
        <strain evidence="8">CGMCC 1.16444</strain>
    </source>
</reference>
<dbReference type="PANTHER" id="PTHR43081:SF17">
    <property type="entry name" value="BLL5647 PROTEIN"/>
    <property type="match status" value="1"/>
</dbReference>
<dbReference type="EMBL" id="JBHSJF010000005">
    <property type="protein sequence ID" value="MFC5067625.1"/>
    <property type="molecule type" value="Genomic_DNA"/>
</dbReference>
<dbReference type="Pfam" id="PF00111">
    <property type="entry name" value="Fer2"/>
    <property type="match status" value="1"/>
</dbReference>
<dbReference type="InterPro" id="IPR012675">
    <property type="entry name" value="Beta-grasp_dom_sf"/>
</dbReference>
<proteinExistence type="predicted"/>
<evidence type="ECO:0000256" key="4">
    <source>
        <dbReference type="SAM" id="Phobius"/>
    </source>
</evidence>
<keyword evidence="8" id="KW-1185">Reference proteome</keyword>
<keyword evidence="4" id="KW-0812">Transmembrane</keyword>
<sequence length="566" mass="61921">MKRLVGDLPWTHLARLWSGLVLFAFVVTHFLNHAIGIFGIPAMEVAQEFRIAVWKSLPGSFLLYGAMAIHISFATARVVGRQTWRIPWDELWQIVSGLSLPFLLMGHILETRVAGSYFGVDESYGQILFRLWPSNAAWQSVALVVAWTHGITGIHHALRSREWYQRWRNVVLILAVILPCAALAGFVTAGREAHMIVAEKARSPAQEAGIAQASSLIQSGVAVFVMLTLGFIAFSLLKRRRAHALTITYRGYGPVSVPFGTSILEASRMHSIPHPALCRGRARCSSCLVHILSDPATLPEPFVSEKAALTRIGLPANVRLGCQLRPTQDVSLRILMPMLEPGSKTLDDSGERQDWGLERQGTVVALDLRSFTALTRSRLPYELAILVNRFSSEMTQVVEGHRGRVDQMFGDGLVAVFDQDDAGRNARNALQAVRDMARITDVLNKQLTGALPIPIRAGIGVHSGRIILVRVDDGIHATAPLALGDTLAIANGLQLASKELLADCIVSKQTADASGLEFRSRDMQSIMIDGYDEPMDVYAISDRAALQKLVPKGKVQKAADALGITT</sequence>
<dbReference type="InterPro" id="IPR050697">
    <property type="entry name" value="Adenylyl/Guanylyl_Cyclase_3/4"/>
</dbReference>
<evidence type="ECO:0000259" key="5">
    <source>
        <dbReference type="PROSITE" id="PS50125"/>
    </source>
</evidence>
<dbReference type="InterPro" id="IPR001054">
    <property type="entry name" value="A/G_cyclase"/>
</dbReference>
<feature type="domain" description="Guanylate cyclase" evidence="5">
    <location>
        <begin position="362"/>
        <end position="494"/>
    </location>
</feature>
<gene>
    <name evidence="7" type="ORF">ACFPFW_06300</name>
</gene>
<feature type="domain" description="2Fe-2S ferredoxin-type" evidence="6">
    <location>
        <begin position="243"/>
        <end position="338"/>
    </location>
</feature>
<feature type="transmembrane region" description="Helical" evidence="4">
    <location>
        <begin position="210"/>
        <end position="237"/>
    </location>
</feature>
<evidence type="ECO:0000259" key="6">
    <source>
        <dbReference type="PROSITE" id="PS51085"/>
    </source>
</evidence>
<feature type="transmembrane region" description="Helical" evidence="4">
    <location>
        <begin position="170"/>
        <end position="190"/>
    </location>
</feature>
<dbReference type="SUPFAM" id="SSF81343">
    <property type="entry name" value="Fumarate reductase respiratory complex transmembrane subunits"/>
    <property type="match status" value="1"/>
</dbReference>
<dbReference type="PANTHER" id="PTHR43081">
    <property type="entry name" value="ADENYLATE CYCLASE, TERMINAL-DIFFERENTIATION SPECIFIC-RELATED"/>
    <property type="match status" value="1"/>
</dbReference>
<evidence type="ECO:0000256" key="2">
    <source>
        <dbReference type="ARBA" id="ARBA00022475"/>
    </source>
</evidence>
<dbReference type="CDD" id="cd07302">
    <property type="entry name" value="CHD"/>
    <property type="match status" value="1"/>
</dbReference>
<dbReference type="InterPro" id="IPR029787">
    <property type="entry name" value="Nucleotide_cyclase"/>
</dbReference>
<comment type="subcellular location">
    <subcellularLocation>
        <location evidence="1">Cell membrane</location>
        <topology evidence="1">Multi-pass membrane protein</topology>
    </subcellularLocation>
</comment>
<dbReference type="InterPro" id="IPR036010">
    <property type="entry name" value="2Fe-2S_ferredoxin-like_sf"/>
</dbReference>
<evidence type="ECO:0000256" key="3">
    <source>
        <dbReference type="ARBA" id="ARBA00023136"/>
    </source>
</evidence>
<keyword evidence="2" id="KW-1003">Cell membrane</keyword>
<accession>A0ABV9YXW3</accession>
<feature type="transmembrane region" description="Helical" evidence="4">
    <location>
        <begin position="61"/>
        <end position="79"/>
    </location>
</feature>
<organism evidence="7 8">
    <name type="scientific">Flaviflagellibacter deserti</name>
    <dbReference type="NCBI Taxonomy" id="2267266"/>
    <lineage>
        <taxon>Bacteria</taxon>
        <taxon>Pseudomonadati</taxon>
        <taxon>Pseudomonadota</taxon>
        <taxon>Alphaproteobacteria</taxon>
        <taxon>Hyphomicrobiales</taxon>
        <taxon>Flaviflagellibacter</taxon>
    </lineage>
</organism>
<keyword evidence="3 4" id="KW-0472">Membrane</keyword>
<evidence type="ECO:0000313" key="8">
    <source>
        <dbReference type="Proteomes" id="UP001595796"/>
    </source>
</evidence>
<dbReference type="RefSeq" id="WP_162799778.1">
    <property type="nucleotide sequence ID" value="NZ_JBHSJF010000005.1"/>
</dbReference>
<dbReference type="PROSITE" id="PS50125">
    <property type="entry name" value="GUANYLATE_CYCLASE_2"/>
    <property type="match status" value="1"/>
</dbReference>
<feature type="transmembrane region" description="Helical" evidence="4">
    <location>
        <begin position="91"/>
        <end position="109"/>
    </location>
</feature>
<dbReference type="PROSITE" id="PS51085">
    <property type="entry name" value="2FE2S_FER_2"/>
    <property type="match status" value="1"/>
</dbReference>
<evidence type="ECO:0000313" key="7">
    <source>
        <dbReference type="EMBL" id="MFC5067625.1"/>
    </source>
</evidence>
<keyword evidence="4" id="KW-1133">Transmembrane helix</keyword>
<feature type="transmembrane region" description="Helical" evidence="4">
    <location>
        <begin position="136"/>
        <end position="158"/>
    </location>
</feature>
<dbReference type="SUPFAM" id="SSF54292">
    <property type="entry name" value="2Fe-2S ferredoxin-like"/>
    <property type="match status" value="1"/>
</dbReference>
<feature type="transmembrane region" description="Helical" evidence="4">
    <location>
        <begin position="20"/>
        <end position="41"/>
    </location>
</feature>
<dbReference type="Proteomes" id="UP001595796">
    <property type="component" value="Unassembled WGS sequence"/>
</dbReference>
<dbReference type="InterPro" id="IPR034804">
    <property type="entry name" value="SQR/QFR_C/D"/>
</dbReference>